<comment type="caution">
    <text evidence="7">The sequence shown here is derived from an EMBL/GenBank/DDBJ whole genome shotgun (WGS) entry which is preliminary data.</text>
</comment>
<accession>A0A4Z0D519</accession>
<feature type="transmembrane region" description="Helical" evidence="6">
    <location>
        <begin position="12"/>
        <end position="32"/>
    </location>
</feature>
<dbReference type="GO" id="GO:0015081">
    <property type="term" value="F:sodium ion transmembrane transporter activity"/>
    <property type="evidence" value="ECO:0007669"/>
    <property type="project" value="InterPro"/>
</dbReference>
<protein>
    <submittedName>
        <fullName evidence="7">Uncharacterized protein</fullName>
    </submittedName>
</protein>
<name>A0A4Z0D519_9FIRM</name>
<evidence type="ECO:0000256" key="1">
    <source>
        <dbReference type="ARBA" id="ARBA00004236"/>
    </source>
</evidence>
<evidence type="ECO:0000256" key="6">
    <source>
        <dbReference type="SAM" id="Phobius"/>
    </source>
</evidence>
<keyword evidence="4 6" id="KW-1133">Transmembrane helix</keyword>
<evidence type="ECO:0000256" key="4">
    <source>
        <dbReference type="ARBA" id="ARBA00022989"/>
    </source>
</evidence>
<dbReference type="OrthoDB" id="1954652at2"/>
<dbReference type="InterPro" id="IPR005899">
    <property type="entry name" value="Na_pump_deCOase"/>
</dbReference>
<keyword evidence="5 6" id="KW-0472">Membrane</keyword>
<proteinExistence type="predicted"/>
<dbReference type="EMBL" id="SRIB01000010">
    <property type="protein sequence ID" value="TFZ39634.1"/>
    <property type="molecule type" value="Genomic_DNA"/>
</dbReference>
<keyword evidence="8" id="KW-1185">Reference proteome</keyword>
<organism evidence="7 8">
    <name type="scientific">Soehngenia longivitae</name>
    <dbReference type="NCBI Taxonomy" id="2562294"/>
    <lineage>
        <taxon>Bacteria</taxon>
        <taxon>Bacillati</taxon>
        <taxon>Bacillota</taxon>
        <taxon>Tissierellia</taxon>
        <taxon>Tissierellales</taxon>
        <taxon>Tissierellaceae</taxon>
        <taxon>Soehngenia</taxon>
    </lineage>
</organism>
<evidence type="ECO:0000256" key="3">
    <source>
        <dbReference type="ARBA" id="ARBA00022692"/>
    </source>
</evidence>
<sequence length="120" mass="13473">MSDNITIGESLIVTVTSMVAVFLILILISFLIDRLKAIGNNDNSKRKIETVKIETKQSDLDIKTDTNELNEEMIAAIAAAIAFVTDSKVEDIQIRTIKRIPPDISDWKRVGQLEQIFNKI</sequence>
<keyword evidence="3 6" id="KW-0812">Transmembrane</keyword>
<evidence type="ECO:0000313" key="8">
    <source>
        <dbReference type="Proteomes" id="UP000298381"/>
    </source>
</evidence>
<dbReference type="GO" id="GO:0005886">
    <property type="term" value="C:plasma membrane"/>
    <property type="evidence" value="ECO:0007669"/>
    <property type="project" value="UniProtKB-SubCell"/>
</dbReference>
<dbReference type="Pfam" id="PF04277">
    <property type="entry name" value="OAD_gamma"/>
    <property type="match status" value="1"/>
</dbReference>
<reference evidence="7 8" key="1">
    <citation type="submission" date="2019-03" db="EMBL/GenBank/DDBJ databases">
        <title>Draft genome sequence data and analysis of a Fermenting Bacterium, Soehngenia longevitae strain 1933PT, isolated from petroleum reservoir in Azerbaijan.</title>
        <authorList>
            <person name="Grouzdev D.S."/>
            <person name="Bidzhieva S.K."/>
            <person name="Sokolova D.S."/>
            <person name="Tourova T.P."/>
            <person name="Poltaraus A.B."/>
            <person name="Nazina T.N."/>
        </authorList>
    </citation>
    <scope>NUCLEOTIDE SEQUENCE [LARGE SCALE GENOMIC DNA]</scope>
    <source>
        <strain evidence="7 8">1933P</strain>
    </source>
</reference>
<comment type="subcellular location">
    <subcellularLocation>
        <location evidence="1">Cell membrane</location>
    </subcellularLocation>
</comment>
<gene>
    <name evidence="7" type="ORF">E4100_07390</name>
</gene>
<evidence type="ECO:0000256" key="5">
    <source>
        <dbReference type="ARBA" id="ARBA00023136"/>
    </source>
</evidence>
<dbReference type="RefSeq" id="WP_135271402.1">
    <property type="nucleotide sequence ID" value="NZ_SRIB01000010.1"/>
</dbReference>
<dbReference type="AlphaFoldDB" id="A0A4Z0D519"/>
<keyword evidence="2" id="KW-1003">Cell membrane</keyword>
<evidence type="ECO:0000256" key="2">
    <source>
        <dbReference type="ARBA" id="ARBA00022475"/>
    </source>
</evidence>
<dbReference type="GO" id="GO:0036376">
    <property type="term" value="P:sodium ion export across plasma membrane"/>
    <property type="evidence" value="ECO:0007669"/>
    <property type="project" value="InterPro"/>
</dbReference>
<dbReference type="Proteomes" id="UP000298381">
    <property type="component" value="Unassembled WGS sequence"/>
</dbReference>
<evidence type="ECO:0000313" key="7">
    <source>
        <dbReference type="EMBL" id="TFZ39634.1"/>
    </source>
</evidence>